<dbReference type="Proteomes" id="UP000005561">
    <property type="component" value="Unassembled WGS sequence"/>
</dbReference>
<sequence length="287" mass="32301">AEIDFLDGAELDQISRWQELEACTDFFWENGEGWYYTVTSEWDEYIQACEEEAKIWCANGLLPLEEEQLDLAKRVVYLVECRTLIAGENEIPVAIFSFSLDEDLFTDDSGKGCVTMVLDAETKKAYYMSAVGNGVREYMAEQLGYSSLDDLQSNLVKNGSREFEVSPDISGMDFAAVCGADRAVVTSSPGYLELEADIVYDSFRTVAQRRLIEGENYQSFKEYPDSVAGYGLAVMFGPTESPGVFMECLYKEDADGSYWQSIDGLIDTELFCDVLYTDGYYNGSENW</sequence>
<dbReference type="STRING" id="168384.SAMN05660368_00655"/>
<protein>
    <submittedName>
        <fullName evidence="1">Uncharacterized protein</fullName>
    </submittedName>
</protein>
<keyword evidence="2" id="KW-1185">Reference proteome</keyword>
<proteinExistence type="predicted"/>
<gene>
    <name evidence="1" type="ORF">BRYFOR_05969</name>
</gene>
<accession>C6LBH4</accession>
<evidence type="ECO:0000313" key="1">
    <source>
        <dbReference type="EMBL" id="EET61777.1"/>
    </source>
</evidence>
<dbReference type="RefSeq" id="WP_006860766.1">
    <property type="nucleotide sequence ID" value="NZ_ACCL02000004.1"/>
</dbReference>
<comment type="caution">
    <text evidence="1">The sequence shown here is derived from an EMBL/GenBank/DDBJ whole genome shotgun (WGS) entry which is preliminary data.</text>
</comment>
<feature type="non-terminal residue" evidence="1">
    <location>
        <position position="1"/>
    </location>
</feature>
<dbReference type="AlphaFoldDB" id="C6LBH4"/>
<dbReference type="EMBL" id="ACCL02000004">
    <property type="protein sequence ID" value="EET61777.1"/>
    <property type="molecule type" value="Genomic_DNA"/>
</dbReference>
<organism evidence="1 2">
    <name type="scientific">Marvinbryantia formatexigens DSM 14469</name>
    <dbReference type="NCBI Taxonomy" id="478749"/>
    <lineage>
        <taxon>Bacteria</taxon>
        <taxon>Bacillati</taxon>
        <taxon>Bacillota</taxon>
        <taxon>Clostridia</taxon>
        <taxon>Lachnospirales</taxon>
        <taxon>Lachnospiraceae</taxon>
        <taxon>Marvinbryantia</taxon>
    </lineage>
</organism>
<evidence type="ECO:0000313" key="2">
    <source>
        <dbReference type="Proteomes" id="UP000005561"/>
    </source>
</evidence>
<name>C6LBH4_9FIRM</name>
<reference evidence="1" key="1">
    <citation type="submission" date="2009-07" db="EMBL/GenBank/DDBJ databases">
        <authorList>
            <person name="Weinstock G."/>
            <person name="Sodergren E."/>
            <person name="Clifton S."/>
            <person name="Fulton L."/>
            <person name="Fulton B."/>
            <person name="Courtney L."/>
            <person name="Fronick C."/>
            <person name="Harrison M."/>
            <person name="Strong C."/>
            <person name="Farmer C."/>
            <person name="Delahaunty K."/>
            <person name="Markovic C."/>
            <person name="Hall O."/>
            <person name="Minx P."/>
            <person name="Tomlinson C."/>
            <person name="Mitreva M."/>
            <person name="Nelson J."/>
            <person name="Hou S."/>
            <person name="Wollam A."/>
            <person name="Pepin K.H."/>
            <person name="Johnson M."/>
            <person name="Bhonagiri V."/>
            <person name="Nash W.E."/>
            <person name="Warren W."/>
            <person name="Chinwalla A."/>
            <person name="Mardis E.R."/>
            <person name="Wilson R.K."/>
        </authorList>
    </citation>
    <scope>NUCLEOTIDE SEQUENCE [LARGE SCALE GENOMIC DNA]</scope>
    <source>
        <strain evidence="1">DSM 14469</strain>
    </source>
</reference>